<sequence length="232" mass="24206">MDSGDVDTVFLAGASGDTGQNVLRLLAPRDVRVRALTRSPAKRARLQRVGADEVVVDDLLDPDDLDSAVDGADVVISTVGSAPTDVLSGGPYVDGVGAQNLLDAALTADVDAFAMESAIGVGPEDASVLATVFDMVIGPIQRAKAATEAALREAPLRHTILRPGILTNGPRTDDVTVAEPGAKLWGAVSRADVARLLIAAPVTDAAADRTFEVVSKPAFRDRRLHIDWQLPG</sequence>
<dbReference type="PANTHER" id="PTHR15020:SF50">
    <property type="entry name" value="UPF0659 PROTEIN YMR090W"/>
    <property type="match status" value="1"/>
</dbReference>
<gene>
    <name evidence="2" type="ORF">NDI56_16840</name>
</gene>
<evidence type="ECO:0000313" key="3">
    <source>
        <dbReference type="Proteomes" id="UP001259659"/>
    </source>
</evidence>
<dbReference type="RefSeq" id="WP_310920859.1">
    <property type="nucleotide sequence ID" value="NZ_JAMQON010000005.1"/>
</dbReference>
<keyword evidence="3" id="KW-1185">Reference proteome</keyword>
<dbReference type="EMBL" id="JAMQON010000005">
    <property type="protein sequence ID" value="MDS0261067.1"/>
    <property type="molecule type" value="Genomic_DNA"/>
</dbReference>
<evidence type="ECO:0000259" key="1">
    <source>
        <dbReference type="Pfam" id="PF13460"/>
    </source>
</evidence>
<dbReference type="InterPro" id="IPR016040">
    <property type="entry name" value="NAD(P)-bd_dom"/>
</dbReference>
<dbReference type="InterPro" id="IPR036291">
    <property type="entry name" value="NAD(P)-bd_dom_sf"/>
</dbReference>
<dbReference type="Gene3D" id="3.40.50.720">
    <property type="entry name" value="NAD(P)-binding Rossmann-like Domain"/>
    <property type="match status" value="1"/>
</dbReference>
<comment type="caution">
    <text evidence="2">The sequence shown here is derived from an EMBL/GenBank/DDBJ whole genome shotgun (WGS) entry which is preliminary data.</text>
</comment>
<accession>A0ABU2FFQ6</accession>
<dbReference type="Proteomes" id="UP001259659">
    <property type="component" value="Unassembled WGS sequence"/>
</dbReference>
<protein>
    <submittedName>
        <fullName evidence="2">NAD(P)H-binding protein</fullName>
    </submittedName>
</protein>
<dbReference type="SUPFAM" id="SSF51735">
    <property type="entry name" value="NAD(P)-binding Rossmann-fold domains"/>
    <property type="match status" value="1"/>
</dbReference>
<proteinExistence type="predicted"/>
<evidence type="ECO:0000313" key="2">
    <source>
        <dbReference type="EMBL" id="MDS0261067.1"/>
    </source>
</evidence>
<feature type="domain" description="NAD(P)-binding" evidence="1">
    <location>
        <begin position="13"/>
        <end position="200"/>
    </location>
</feature>
<reference evidence="2 3" key="1">
    <citation type="submission" date="2022-06" db="EMBL/GenBank/DDBJ databases">
        <title>Haloarcula sp. a new haloarchaeum isolate from saline soil.</title>
        <authorList>
            <person name="Strakova D."/>
            <person name="Galisteo C."/>
            <person name="Sanchez-Porro C."/>
            <person name="Ventosa A."/>
        </authorList>
    </citation>
    <scope>NUCLEOTIDE SEQUENCE [LARGE SCALE GENOMIC DNA]</scope>
    <source>
        <strain evidence="2 3">S1CR25-12</strain>
    </source>
</reference>
<dbReference type="Pfam" id="PF13460">
    <property type="entry name" value="NAD_binding_10"/>
    <property type="match status" value="1"/>
</dbReference>
<name>A0ABU2FFQ6_9EURY</name>
<dbReference type="PANTHER" id="PTHR15020">
    <property type="entry name" value="FLAVIN REDUCTASE-RELATED"/>
    <property type="match status" value="1"/>
</dbReference>
<organism evidence="2 3">
    <name type="scientific">Haloarcula saliterrae</name>
    <dbReference type="NCBI Taxonomy" id="2950534"/>
    <lineage>
        <taxon>Archaea</taxon>
        <taxon>Methanobacteriati</taxon>
        <taxon>Methanobacteriota</taxon>
        <taxon>Stenosarchaea group</taxon>
        <taxon>Halobacteria</taxon>
        <taxon>Halobacteriales</taxon>
        <taxon>Haloarculaceae</taxon>
        <taxon>Haloarcula</taxon>
    </lineage>
</organism>